<dbReference type="Proteomes" id="UP000678393">
    <property type="component" value="Unassembled WGS sequence"/>
</dbReference>
<feature type="compositionally biased region" description="Polar residues" evidence="1">
    <location>
        <begin position="498"/>
        <end position="512"/>
    </location>
</feature>
<dbReference type="CDD" id="cd17082">
    <property type="entry name" value="RAWUL_PCGF2_like"/>
    <property type="match status" value="1"/>
</dbReference>
<dbReference type="GO" id="GO:0035102">
    <property type="term" value="C:PRC1 complex"/>
    <property type="evidence" value="ECO:0007669"/>
    <property type="project" value="TreeGrafter"/>
</dbReference>
<dbReference type="Pfam" id="PF16207">
    <property type="entry name" value="RAWUL"/>
    <property type="match status" value="1"/>
</dbReference>
<name>A0A8S3Z0F2_9EUPU</name>
<feature type="region of interest" description="Disordered" evidence="1">
    <location>
        <begin position="138"/>
        <end position="157"/>
    </location>
</feature>
<feature type="region of interest" description="Disordered" evidence="1">
    <location>
        <begin position="558"/>
        <end position="608"/>
    </location>
</feature>
<dbReference type="PANTHER" id="PTHR10825">
    <property type="entry name" value="RING FINGER DOMAIN-CONTAINING, POLYCOMB GROUP COMPONENT"/>
    <property type="match status" value="1"/>
</dbReference>
<proteinExistence type="predicted"/>
<dbReference type="AlphaFoldDB" id="A0A8S3Z0F2"/>
<sequence length="715" mass="77704">IRDRRYLLCPSEVTVHHLKKFIRIKFHLSDSYKIEMYRAREELSDDLMLQDIALIYSWRGDRPMNLCYTITEPPKTKSGQFFKKTQLVNKQSDVCHIHAASPADKESHPESKLSNLTMCSSEDDLSSLAISTSDVVLTPTSDTNASKSTSSSPVSEVMTPLSAELPVTGASLSSRSAVPCNDATRTTTPSACINASSTLSNNKLSEAAVHPHEVSSATSLQPPPFGSYVSKQPEPTLVLGSSTNNKSQSKPGTAKQEISKLMHSVESILSKTPKTNHRKSKNKTLTWTPACEVLAASSNLCKDKNGKTASKNVKYKLEVNLSELPKCSVASDSHTSKNVDHLILGFKRSQSVIETSGAVVEGQGQKSQEVVSNSQPLSGDALCQTEATTDIFFSYIPKFQKHRKLYAVKRSVSYEGPSEMPVLAVATSDAMEKRNWKKRKLSTLDFDSSKVTAVESCSPTSDNVVSAVEVDSVSYNRHSSEDTTNRSGPAIAVPPDNAKNSPQLTSHNSVVSTSASYKIPSADTSMPVLLPQENPIVGFQEKPQSDNCLLDPKVKISRKSNHTPCTNSTSTNKSSRTSHDQKTSDSSHVSKVSKSKKQSRVVDSDGESSKAYINKKSLGYIMNKSVSNNCVNGSVNENAQRSSSSKSVEEISVDICSSPVEVSVTYPTPYVTSPGTEDRTDNLTLPEIQTQCVNSCVVNFPAKIVPLDLSSRKKK</sequence>
<dbReference type="GO" id="GO:1990841">
    <property type="term" value="F:promoter-specific chromatin binding"/>
    <property type="evidence" value="ECO:0007669"/>
    <property type="project" value="TreeGrafter"/>
</dbReference>
<evidence type="ECO:0000259" key="2">
    <source>
        <dbReference type="Pfam" id="PF16207"/>
    </source>
</evidence>
<feature type="compositionally biased region" description="Low complexity" evidence="1">
    <location>
        <begin position="140"/>
        <end position="155"/>
    </location>
</feature>
<evidence type="ECO:0000256" key="1">
    <source>
        <dbReference type="SAM" id="MobiDB-lite"/>
    </source>
</evidence>
<evidence type="ECO:0000313" key="4">
    <source>
        <dbReference type="Proteomes" id="UP000678393"/>
    </source>
</evidence>
<dbReference type="GO" id="GO:0000122">
    <property type="term" value="P:negative regulation of transcription by RNA polymerase II"/>
    <property type="evidence" value="ECO:0007669"/>
    <property type="project" value="TreeGrafter"/>
</dbReference>
<dbReference type="Gene3D" id="3.10.20.90">
    <property type="entry name" value="Phosphatidylinositol 3-kinase Catalytic Subunit, Chain A, domain 1"/>
    <property type="match status" value="1"/>
</dbReference>
<dbReference type="InterPro" id="IPR032443">
    <property type="entry name" value="RAWUL"/>
</dbReference>
<organism evidence="3 4">
    <name type="scientific">Candidula unifasciata</name>
    <dbReference type="NCBI Taxonomy" id="100452"/>
    <lineage>
        <taxon>Eukaryota</taxon>
        <taxon>Metazoa</taxon>
        <taxon>Spiralia</taxon>
        <taxon>Lophotrochozoa</taxon>
        <taxon>Mollusca</taxon>
        <taxon>Gastropoda</taxon>
        <taxon>Heterobranchia</taxon>
        <taxon>Euthyneura</taxon>
        <taxon>Panpulmonata</taxon>
        <taxon>Eupulmonata</taxon>
        <taxon>Stylommatophora</taxon>
        <taxon>Helicina</taxon>
        <taxon>Helicoidea</taxon>
        <taxon>Geomitridae</taxon>
        <taxon>Candidula</taxon>
    </lineage>
</organism>
<feature type="region of interest" description="Disordered" evidence="1">
    <location>
        <begin position="173"/>
        <end position="193"/>
    </location>
</feature>
<feature type="compositionally biased region" description="Low complexity" evidence="1">
    <location>
        <begin position="563"/>
        <end position="575"/>
    </location>
</feature>
<comment type="caution">
    <text evidence="3">The sequence shown here is derived from an EMBL/GenBank/DDBJ whole genome shotgun (WGS) entry which is preliminary data.</text>
</comment>
<gene>
    <name evidence="3" type="ORF">CUNI_LOCUS5634</name>
</gene>
<protein>
    <recommendedName>
        <fullName evidence="2">RAWUL domain-containing protein</fullName>
    </recommendedName>
</protein>
<dbReference type="OrthoDB" id="1305878at2759"/>
<feature type="compositionally biased region" description="Polar residues" evidence="1">
    <location>
        <begin position="183"/>
        <end position="193"/>
    </location>
</feature>
<accession>A0A8S3Z0F2</accession>
<reference evidence="3" key="1">
    <citation type="submission" date="2021-04" db="EMBL/GenBank/DDBJ databases">
        <authorList>
            <consortium name="Molecular Ecology Group"/>
        </authorList>
    </citation>
    <scope>NUCLEOTIDE SEQUENCE</scope>
</reference>
<dbReference type="EMBL" id="CAJHNH020000827">
    <property type="protein sequence ID" value="CAG5120076.1"/>
    <property type="molecule type" value="Genomic_DNA"/>
</dbReference>
<feature type="domain" description="RAWUL" evidence="2">
    <location>
        <begin position="5"/>
        <end position="68"/>
    </location>
</feature>
<dbReference type="PANTHER" id="PTHR10825:SF29">
    <property type="entry name" value="POLYCOMB GROUP RING FINGER PROTEIN 1"/>
    <property type="match status" value="1"/>
</dbReference>
<keyword evidence="4" id="KW-1185">Reference proteome</keyword>
<feature type="non-terminal residue" evidence="3">
    <location>
        <position position="1"/>
    </location>
</feature>
<evidence type="ECO:0000313" key="3">
    <source>
        <dbReference type="EMBL" id="CAG5120076.1"/>
    </source>
</evidence>
<feature type="region of interest" description="Disordered" evidence="1">
    <location>
        <begin position="475"/>
        <end position="512"/>
    </location>
</feature>